<accession>A0A9P8I2M5</accession>
<dbReference type="OrthoDB" id="3344043at2759"/>
<dbReference type="AlphaFoldDB" id="A0A9P8I2M5"/>
<protein>
    <submittedName>
        <fullName evidence="1">Uncharacterized protein</fullName>
    </submittedName>
</protein>
<gene>
    <name evidence="1" type="ORF">FGG08_005749</name>
</gene>
<organism evidence="1 2">
    <name type="scientific">Glutinoglossum americanum</name>
    <dbReference type="NCBI Taxonomy" id="1670608"/>
    <lineage>
        <taxon>Eukaryota</taxon>
        <taxon>Fungi</taxon>
        <taxon>Dikarya</taxon>
        <taxon>Ascomycota</taxon>
        <taxon>Pezizomycotina</taxon>
        <taxon>Geoglossomycetes</taxon>
        <taxon>Geoglossales</taxon>
        <taxon>Geoglossaceae</taxon>
        <taxon>Glutinoglossum</taxon>
    </lineage>
</organism>
<sequence>MASSQALSVAEGSSRTNFPQSGQLDWVALSRLQTTWTWEAAARLCNAGINTVTVIAGTGLCSSFSFPPDGQAELIKSLSRHKGYLSCNKLLWFGLGLKHIIHELCDTERGAACVALSAALAVPYTSIQAARVWRELCVLRGVPHNLIPAAQQWATLVDVCSGCLSHSKFSHYFEQFSLFLVPKDWDSRAPAPAKDIAKALATLADLSNASLHSSTFVGGVECAWLAAVAEYLLRLRIEIQDEEGRLIYNSGNSNDETPIQAFFRREPKNGILLPGPVVQHICFISKGEHLLQERVDFTASMIRNPSNWSNIFSNTFSEWGWRQFTSSTTRSAFNCFMVCLALHSRAYFSSQVPIHQSDFSLWWLQLYPRGCLYHPRRFGDDLIRFARDQFPEILFLDSVESLDSLSPSQSRAKMEASLQQIADACGCSSCKGMPVDRTTGARRLCFKRLALTIIRLILILSPVAVHEHIPPSVTALKQLYNCTIEPTPDSPPIKFPCHGVPLILFLFTGRLPTRNIPEHVSAASAGGICVFLTLLKDLNISPLDATGIEVIPGSISHEDHLYTFVKDMDLLSQELSVSTSRRREGVELCKLAAHHFELVVELQEEDKSTLGASYRAVHSSNQNICICLETLQISLLGFLRTNILCVSECSPIFELEATGRQWLFCELASGNVVEAATNSLSVSNACWSILAWNSWKIPAGEHSQNWGLPALSRASSSIGLVNNPGTEFLTADNGGEGTNDAVSSNE</sequence>
<comment type="caution">
    <text evidence="1">The sequence shown here is derived from an EMBL/GenBank/DDBJ whole genome shotgun (WGS) entry which is preliminary data.</text>
</comment>
<reference evidence="1" key="1">
    <citation type="submission" date="2021-03" db="EMBL/GenBank/DDBJ databases">
        <title>Comparative genomics and phylogenomic investigation of the class Geoglossomycetes provide insights into ecological specialization and systematics.</title>
        <authorList>
            <person name="Melie T."/>
            <person name="Pirro S."/>
            <person name="Miller A.N."/>
            <person name="Quandt A."/>
        </authorList>
    </citation>
    <scope>NUCLEOTIDE SEQUENCE</scope>
    <source>
        <strain evidence="1">GBOQ0MN5Z8</strain>
    </source>
</reference>
<evidence type="ECO:0000313" key="1">
    <source>
        <dbReference type="EMBL" id="KAH0537441.1"/>
    </source>
</evidence>
<keyword evidence="2" id="KW-1185">Reference proteome</keyword>
<proteinExistence type="predicted"/>
<name>A0A9P8I2M5_9PEZI</name>
<dbReference type="EMBL" id="JAGHQL010000145">
    <property type="protein sequence ID" value="KAH0537441.1"/>
    <property type="molecule type" value="Genomic_DNA"/>
</dbReference>
<evidence type="ECO:0000313" key="2">
    <source>
        <dbReference type="Proteomes" id="UP000698800"/>
    </source>
</evidence>
<dbReference type="Proteomes" id="UP000698800">
    <property type="component" value="Unassembled WGS sequence"/>
</dbReference>